<dbReference type="Pfam" id="PF02594">
    <property type="entry name" value="DUF167"/>
    <property type="match status" value="1"/>
</dbReference>
<protein>
    <recommendedName>
        <fullName evidence="2">UPF0235 protein BCL74_3435</fullName>
    </recommendedName>
</protein>
<dbReference type="OrthoDB" id="9801972at2"/>
<dbReference type="InterPro" id="IPR036591">
    <property type="entry name" value="YggU-like_sf"/>
</dbReference>
<proteinExistence type="inferred from homology"/>
<accession>A0A420WAY2</accession>
<evidence type="ECO:0000256" key="2">
    <source>
        <dbReference type="HAMAP-Rule" id="MF_00634"/>
    </source>
</evidence>
<dbReference type="SUPFAM" id="SSF69786">
    <property type="entry name" value="YggU-like"/>
    <property type="match status" value="1"/>
</dbReference>
<evidence type="ECO:0000313" key="3">
    <source>
        <dbReference type="EMBL" id="RKQ68116.1"/>
    </source>
</evidence>
<comment type="caution">
    <text evidence="3">The sequence shown here is derived from an EMBL/GenBank/DDBJ whole genome shotgun (WGS) entry which is preliminary data.</text>
</comment>
<dbReference type="PANTHER" id="PTHR13420">
    <property type="entry name" value="UPF0235 PROTEIN C15ORF40"/>
    <property type="match status" value="1"/>
</dbReference>
<dbReference type="Proteomes" id="UP000277424">
    <property type="component" value="Unassembled WGS sequence"/>
</dbReference>
<sequence>MPDGLRVRIRLTPKAAADRIQGMIADEAGGLSLKIGVTAPPEDGKANAALLKLLAKSWKLPKSDLTIVLGATDRRKTVEIAGDSGLLMRRLTDWLETIA</sequence>
<evidence type="ECO:0000313" key="4">
    <source>
        <dbReference type="Proteomes" id="UP000277424"/>
    </source>
</evidence>
<dbReference type="PANTHER" id="PTHR13420:SF7">
    <property type="entry name" value="UPF0235 PROTEIN C15ORF40"/>
    <property type="match status" value="1"/>
</dbReference>
<dbReference type="HAMAP" id="MF_00634">
    <property type="entry name" value="UPF0235"/>
    <property type="match status" value="1"/>
</dbReference>
<dbReference type="SMART" id="SM01152">
    <property type="entry name" value="DUF167"/>
    <property type="match status" value="1"/>
</dbReference>
<dbReference type="EMBL" id="RBIG01000004">
    <property type="protein sequence ID" value="RKQ68116.1"/>
    <property type="molecule type" value="Genomic_DNA"/>
</dbReference>
<dbReference type="Gene3D" id="3.30.1200.10">
    <property type="entry name" value="YggU-like"/>
    <property type="match status" value="1"/>
</dbReference>
<dbReference type="GO" id="GO:0005737">
    <property type="term" value="C:cytoplasm"/>
    <property type="evidence" value="ECO:0007669"/>
    <property type="project" value="TreeGrafter"/>
</dbReference>
<organism evidence="3 4">
    <name type="scientific">Oceanibaculum indicum</name>
    <dbReference type="NCBI Taxonomy" id="526216"/>
    <lineage>
        <taxon>Bacteria</taxon>
        <taxon>Pseudomonadati</taxon>
        <taxon>Pseudomonadota</taxon>
        <taxon>Alphaproteobacteria</taxon>
        <taxon>Rhodospirillales</taxon>
        <taxon>Oceanibaculaceae</taxon>
        <taxon>Oceanibaculum</taxon>
    </lineage>
</organism>
<dbReference type="AlphaFoldDB" id="A0A420WAY2"/>
<reference evidence="3 4" key="1">
    <citation type="submission" date="2018-10" db="EMBL/GenBank/DDBJ databases">
        <title>Comparative analysis of microorganisms from saline springs in Andes Mountain Range, Colombia.</title>
        <authorList>
            <person name="Rubin E."/>
        </authorList>
    </citation>
    <scope>NUCLEOTIDE SEQUENCE [LARGE SCALE GENOMIC DNA]</scope>
    <source>
        <strain evidence="3 4">USBA 36</strain>
    </source>
</reference>
<dbReference type="RefSeq" id="WP_121221897.1">
    <property type="nucleotide sequence ID" value="NZ_RBIG01000004.1"/>
</dbReference>
<name>A0A420WAY2_9PROT</name>
<dbReference type="InterPro" id="IPR003746">
    <property type="entry name" value="DUF167"/>
</dbReference>
<gene>
    <name evidence="3" type="ORF">BCL74_3435</name>
</gene>
<evidence type="ECO:0000256" key="1">
    <source>
        <dbReference type="ARBA" id="ARBA00010364"/>
    </source>
</evidence>
<dbReference type="NCBIfam" id="TIGR00251">
    <property type="entry name" value="DUF167 family protein"/>
    <property type="match status" value="1"/>
</dbReference>
<comment type="similarity">
    <text evidence="1 2">Belongs to the UPF0235 family.</text>
</comment>